<protein>
    <submittedName>
        <fullName evidence="1">Uncharacterized protein</fullName>
    </submittedName>
</protein>
<gene>
    <name evidence="1" type="ORF">QR721_08670</name>
</gene>
<evidence type="ECO:0000313" key="2">
    <source>
        <dbReference type="Proteomes" id="UP001180087"/>
    </source>
</evidence>
<dbReference type="Proteomes" id="UP001180087">
    <property type="component" value="Chromosome"/>
</dbReference>
<name>A0ABY9KTX5_9BACI</name>
<reference evidence="1" key="1">
    <citation type="submission" date="2023-06" db="EMBL/GenBank/DDBJ databases">
        <title>A Treasure from Seagulls: Isolation and Description of Aciduricobacillus qingdaonensis gen. nov., sp. nov., a Rare Obligately Uric Acid-utilizing Member in the Family Bacillaceae.</title>
        <authorList>
            <person name="Liu W."/>
            <person name="Wang B."/>
        </authorList>
    </citation>
    <scope>NUCLEOTIDE SEQUENCE</scope>
    <source>
        <strain evidence="1">44XB</strain>
    </source>
</reference>
<keyword evidence="2" id="KW-1185">Reference proteome</keyword>
<accession>A0ABY9KTX5</accession>
<proteinExistence type="predicted"/>
<dbReference type="EMBL" id="CP129113">
    <property type="protein sequence ID" value="WLV23717.1"/>
    <property type="molecule type" value="Genomic_DNA"/>
</dbReference>
<sequence length="44" mass="4959">MPESRTNRLLVGSSILSSAFSATILALTIYHHFVIQDKIDDLKR</sequence>
<dbReference type="RefSeq" id="WP_348026007.1">
    <property type="nucleotide sequence ID" value="NZ_CP129113.1"/>
</dbReference>
<evidence type="ECO:0000313" key="1">
    <source>
        <dbReference type="EMBL" id="WLV23717.1"/>
    </source>
</evidence>
<organism evidence="1 2">
    <name type="scientific">Aciduricibacillus chroicocephali</name>
    <dbReference type="NCBI Taxonomy" id="3054939"/>
    <lineage>
        <taxon>Bacteria</taxon>
        <taxon>Bacillati</taxon>
        <taxon>Bacillota</taxon>
        <taxon>Bacilli</taxon>
        <taxon>Bacillales</taxon>
        <taxon>Bacillaceae</taxon>
        <taxon>Aciduricibacillus</taxon>
    </lineage>
</organism>